<feature type="compositionally biased region" description="Basic and acidic residues" evidence="6">
    <location>
        <begin position="1"/>
        <end position="20"/>
    </location>
</feature>
<dbReference type="AlphaFoldDB" id="A0A151GMQ0"/>
<keyword evidence="4 7" id="KW-1133">Transmembrane helix</keyword>
<dbReference type="PANTHER" id="PTHR34187:SF2">
    <property type="entry name" value="DUF202 DOMAIN-CONTAINING PROTEIN"/>
    <property type="match status" value="1"/>
</dbReference>
<feature type="transmembrane region" description="Helical" evidence="7">
    <location>
        <begin position="158"/>
        <end position="180"/>
    </location>
</feature>
<evidence type="ECO:0000256" key="4">
    <source>
        <dbReference type="ARBA" id="ARBA00022989"/>
    </source>
</evidence>
<dbReference type="EMBL" id="LAYC01000002">
    <property type="protein sequence ID" value="KYK58272.1"/>
    <property type="molecule type" value="Genomic_DNA"/>
</dbReference>
<feature type="transmembrane region" description="Helical" evidence="7">
    <location>
        <begin position="238"/>
        <end position="260"/>
    </location>
</feature>
<sequence>MHARADERVGEQKAGEEKRASASMASPSMTSPSMTSPSMASPSGGQQQAGVDETTRLLTRDSSQSDQADQVRPSVGGKRSMRSIYNHNHHNHHGQNRSPLPEPAASEGEAETVGGNVEATGRHEQRPWWRRPLGKFQSIELENKGSVARDHLALERTFLAWLRTSLAFASIGIAVTQLFRLNTSLSDGTSNSTLRRMGKPLGAAFLSISILTLLLGCRRYFVGQEWVMKGKFPASRGTIIVLALMTLAIMMASLVVVIVIHPKEGMDEL</sequence>
<dbReference type="InterPro" id="IPR003807">
    <property type="entry name" value="DUF202"/>
</dbReference>
<protein>
    <recommendedName>
        <fullName evidence="8">DUF202 domain-containing protein</fullName>
    </recommendedName>
</protein>
<gene>
    <name evidence="9" type="ORF">DCS_05285</name>
</gene>
<organism evidence="9 10">
    <name type="scientific">Drechmeria coniospora</name>
    <name type="common">Nematophagous fungus</name>
    <name type="synonym">Meria coniospora</name>
    <dbReference type="NCBI Taxonomy" id="98403"/>
    <lineage>
        <taxon>Eukaryota</taxon>
        <taxon>Fungi</taxon>
        <taxon>Dikarya</taxon>
        <taxon>Ascomycota</taxon>
        <taxon>Pezizomycotina</taxon>
        <taxon>Sordariomycetes</taxon>
        <taxon>Hypocreomycetidae</taxon>
        <taxon>Hypocreales</taxon>
        <taxon>Ophiocordycipitaceae</taxon>
        <taxon>Drechmeria</taxon>
    </lineage>
</organism>
<evidence type="ECO:0000256" key="6">
    <source>
        <dbReference type="SAM" id="MobiDB-lite"/>
    </source>
</evidence>
<evidence type="ECO:0000259" key="8">
    <source>
        <dbReference type="Pfam" id="PF02656"/>
    </source>
</evidence>
<evidence type="ECO:0000256" key="3">
    <source>
        <dbReference type="ARBA" id="ARBA00022692"/>
    </source>
</evidence>
<accession>A0A151GMQ0</accession>
<name>A0A151GMQ0_DRECN</name>
<evidence type="ECO:0000313" key="10">
    <source>
        <dbReference type="Proteomes" id="UP000076580"/>
    </source>
</evidence>
<feature type="domain" description="DUF202" evidence="8">
    <location>
        <begin position="149"/>
        <end position="222"/>
    </location>
</feature>
<dbReference type="Proteomes" id="UP000076580">
    <property type="component" value="Chromosome 02"/>
</dbReference>
<reference evidence="9 10" key="1">
    <citation type="journal article" date="2016" name="Sci. Rep.">
        <title>Insights into Adaptations to a Near-Obligate Nematode Endoparasitic Lifestyle from the Finished Genome of Drechmeria coniospora.</title>
        <authorList>
            <person name="Zhang L."/>
            <person name="Zhou Z."/>
            <person name="Guo Q."/>
            <person name="Fokkens L."/>
            <person name="Miskei M."/>
            <person name="Pocsi I."/>
            <person name="Zhang W."/>
            <person name="Chen M."/>
            <person name="Wang L."/>
            <person name="Sun Y."/>
            <person name="Donzelli B.G."/>
            <person name="Gibson D.M."/>
            <person name="Nelson D.R."/>
            <person name="Luo J.G."/>
            <person name="Rep M."/>
            <person name="Liu H."/>
            <person name="Yang S."/>
            <person name="Wang J."/>
            <person name="Krasnoff S.B."/>
            <person name="Xu Y."/>
            <person name="Molnar I."/>
            <person name="Lin M."/>
        </authorList>
    </citation>
    <scope>NUCLEOTIDE SEQUENCE [LARGE SCALE GENOMIC DNA]</scope>
    <source>
        <strain evidence="9 10">ARSEF 6962</strain>
    </source>
</reference>
<keyword evidence="5 7" id="KW-0472">Membrane</keyword>
<dbReference type="RefSeq" id="XP_040657624.1">
    <property type="nucleotide sequence ID" value="XM_040802591.1"/>
</dbReference>
<dbReference type="GeneID" id="63717928"/>
<comment type="caution">
    <text evidence="9">The sequence shown here is derived from an EMBL/GenBank/DDBJ whole genome shotgun (WGS) entry which is preliminary data.</text>
</comment>
<evidence type="ECO:0000256" key="5">
    <source>
        <dbReference type="ARBA" id="ARBA00023136"/>
    </source>
</evidence>
<feature type="region of interest" description="Disordered" evidence="6">
    <location>
        <begin position="1"/>
        <end position="126"/>
    </location>
</feature>
<feature type="compositionally biased region" description="Low complexity" evidence="6">
    <location>
        <begin position="21"/>
        <end position="43"/>
    </location>
</feature>
<dbReference type="InterPro" id="IPR052053">
    <property type="entry name" value="IM_YidH-like"/>
</dbReference>
<evidence type="ECO:0000256" key="1">
    <source>
        <dbReference type="ARBA" id="ARBA00004651"/>
    </source>
</evidence>
<evidence type="ECO:0000313" key="9">
    <source>
        <dbReference type="EMBL" id="KYK58272.1"/>
    </source>
</evidence>
<keyword evidence="10" id="KW-1185">Reference proteome</keyword>
<feature type="transmembrane region" description="Helical" evidence="7">
    <location>
        <begin position="200"/>
        <end position="217"/>
    </location>
</feature>
<comment type="subcellular location">
    <subcellularLocation>
        <location evidence="1">Cell membrane</location>
        <topology evidence="1">Multi-pass membrane protein</topology>
    </subcellularLocation>
</comment>
<evidence type="ECO:0000256" key="7">
    <source>
        <dbReference type="SAM" id="Phobius"/>
    </source>
</evidence>
<dbReference type="PANTHER" id="PTHR34187">
    <property type="entry name" value="FGR18P"/>
    <property type="match status" value="1"/>
</dbReference>
<evidence type="ECO:0000256" key="2">
    <source>
        <dbReference type="ARBA" id="ARBA00022475"/>
    </source>
</evidence>
<dbReference type="InParanoid" id="A0A151GMQ0"/>
<proteinExistence type="predicted"/>
<dbReference type="GO" id="GO:0005886">
    <property type="term" value="C:plasma membrane"/>
    <property type="evidence" value="ECO:0007669"/>
    <property type="project" value="UniProtKB-SubCell"/>
</dbReference>
<keyword evidence="3 7" id="KW-0812">Transmembrane</keyword>
<keyword evidence="2" id="KW-1003">Cell membrane</keyword>
<dbReference type="Pfam" id="PF02656">
    <property type="entry name" value="DUF202"/>
    <property type="match status" value="1"/>
</dbReference>